<dbReference type="AlphaFoldDB" id="A0A2G6KK82"/>
<dbReference type="SUPFAM" id="SSF141000">
    <property type="entry name" value="Glu-tRNAGln amidotransferase C subunit"/>
    <property type="match status" value="1"/>
</dbReference>
<dbReference type="PANTHER" id="PTHR15004">
    <property type="entry name" value="GLUTAMYL-TRNA(GLN) AMIDOTRANSFERASE SUBUNIT C, MITOCHONDRIAL"/>
    <property type="match status" value="1"/>
</dbReference>
<evidence type="ECO:0000313" key="2">
    <source>
        <dbReference type="EMBL" id="PIE36063.1"/>
    </source>
</evidence>
<dbReference type="HAMAP" id="MF_00122">
    <property type="entry name" value="GatC"/>
    <property type="match status" value="1"/>
</dbReference>
<dbReference type="GO" id="GO:0016740">
    <property type="term" value="F:transferase activity"/>
    <property type="evidence" value="ECO:0007669"/>
    <property type="project" value="UniProtKB-KW"/>
</dbReference>
<comment type="similarity">
    <text evidence="1">Belongs to the GatC family.</text>
</comment>
<comment type="catalytic activity">
    <reaction evidence="1">
        <text>L-glutamyl-tRNA(Gln) + L-glutamine + ATP + H2O = L-glutaminyl-tRNA(Gln) + L-glutamate + ADP + phosphate + H(+)</text>
        <dbReference type="Rhea" id="RHEA:17521"/>
        <dbReference type="Rhea" id="RHEA-COMP:9681"/>
        <dbReference type="Rhea" id="RHEA-COMP:9684"/>
        <dbReference type="ChEBI" id="CHEBI:15377"/>
        <dbReference type="ChEBI" id="CHEBI:15378"/>
        <dbReference type="ChEBI" id="CHEBI:29985"/>
        <dbReference type="ChEBI" id="CHEBI:30616"/>
        <dbReference type="ChEBI" id="CHEBI:43474"/>
        <dbReference type="ChEBI" id="CHEBI:58359"/>
        <dbReference type="ChEBI" id="CHEBI:78520"/>
        <dbReference type="ChEBI" id="CHEBI:78521"/>
        <dbReference type="ChEBI" id="CHEBI:456216"/>
    </reaction>
</comment>
<proteinExistence type="inferred from homology"/>
<dbReference type="NCBIfam" id="TIGR00135">
    <property type="entry name" value="gatC"/>
    <property type="match status" value="1"/>
</dbReference>
<dbReference type="GO" id="GO:0070681">
    <property type="term" value="P:glutaminyl-tRNAGln biosynthesis via transamidation"/>
    <property type="evidence" value="ECO:0007669"/>
    <property type="project" value="TreeGrafter"/>
</dbReference>
<dbReference type="Pfam" id="PF02686">
    <property type="entry name" value="GatC"/>
    <property type="match status" value="1"/>
</dbReference>
<comment type="subunit">
    <text evidence="1">Heterotrimer of A, B and C subunits.</text>
</comment>
<dbReference type="Gene3D" id="1.10.20.60">
    <property type="entry name" value="Glu-tRNAGln amidotransferase C subunit, N-terminal domain"/>
    <property type="match status" value="1"/>
</dbReference>
<dbReference type="EC" id="6.3.5.-" evidence="1"/>
<dbReference type="GO" id="GO:0050566">
    <property type="term" value="F:asparaginyl-tRNA synthase (glutamine-hydrolyzing) activity"/>
    <property type="evidence" value="ECO:0007669"/>
    <property type="project" value="RHEA"/>
</dbReference>
<name>A0A2G6KK82_9BACT</name>
<keyword evidence="2" id="KW-0808">Transferase</keyword>
<dbReference type="PANTHER" id="PTHR15004:SF0">
    <property type="entry name" value="GLUTAMYL-TRNA(GLN) AMIDOTRANSFERASE SUBUNIT C, MITOCHONDRIAL"/>
    <property type="match status" value="1"/>
</dbReference>
<keyword evidence="1" id="KW-0547">Nucleotide-binding</keyword>
<dbReference type="GO" id="GO:0006450">
    <property type="term" value="P:regulation of translational fidelity"/>
    <property type="evidence" value="ECO:0007669"/>
    <property type="project" value="InterPro"/>
</dbReference>
<dbReference type="EMBL" id="PDSK01000026">
    <property type="protein sequence ID" value="PIE36063.1"/>
    <property type="molecule type" value="Genomic_DNA"/>
</dbReference>
<sequence length="95" mass="10818">MKISEDEVRYVAQLARLRLEEDQIHEMSETLSKILTYMDTLNGVETSEVSPTSHVVDMETVFRDDCARDSLSPDDALRNAPDRAGAFYRVPKIID</sequence>
<dbReference type="GO" id="GO:0005524">
    <property type="term" value="F:ATP binding"/>
    <property type="evidence" value="ECO:0007669"/>
    <property type="project" value="UniProtKB-KW"/>
</dbReference>
<reference evidence="2 3" key="1">
    <citation type="submission" date="2017-10" db="EMBL/GenBank/DDBJ databases">
        <title>Novel microbial diversity and functional potential in the marine mammal oral microbiome.</title>
        <authorList>
            <person name="Dudek N.K."/>
            <person name="Sun C.L."/>
            <person name="Burstein D."/>
            <person name="Kantor R.S."/>
            <person name="Aliaga Goltsman D.S."/>
            <person name="Bik E.M."/>
            <person name="Thomas B.C."/>
            <person name="Banfield J.F."/>
            <person name="Relman D.A."/>
        </authorList>
    </citation>
    <scope>NUCLEOTIDE SEQUENCE [LARGE SCALE GENOMIC DNA]</scope>
    <source>
        <strain evidence="2">DOLJORAL78_47_16</strain>
    </source>
</reference>
<dbReference type="GO" id="GO:0006412">
    <property type="term" value="P:translation"/>
    <property type="evidence" value="ECO:0007669"/>
    <property type="project" value="UniProtKB-UniRule"/>
</dbReference>
<accession>A0A2G6KK82</accession>
<comment type="function">
    <text evidence="1">Allows the formation of correctly charged Asn-tRNA(Asn) or Gln-tRNA(Gln) through the transamidation of misacylated Asp-tRNA(Asn) or Glu-tRNA(Gln) in organisms which lack either or both of asparaginyl-tRNA or glutaminyl-tRNA synthetases. The reaction takes place in the presence of glutamine and ATP through an activated phospho-Asp-tRNA(Asn) or phospho-Glu-tRNA(Gln).</text>
</comment>
<dbReference type="InterPro" id="IPR003837">
    <property type="entry name" value="GatC"/>
</dbReference>
<protein>
    <recommendedName>
        <fullName evidence="1">Aspartyl/glutamyl-tRNA(Asn/Gln) amidotransferase subunit C</fullName>
        <shortName evidence="1">Asp/Glu-ADT subunit C</shortName>
        <ecNumber evidence="1">6.3.5.-</ecNumber>
    </recommendedName>
</protein>
<evidence type="ECO:0000256" key="1">
    <source>
        <dbReference type="HAMAP-Rule" id="MF_00122"/>
    </source>
</evidence>
<comment type="catalytic activity">
    <reaction evidence="1">
        <text>L-aspartyl-tRNA(Asn) + L-glutamine + ATP + H2O = L-asparaginyl-tRNA(Asn) + L-glutamate + ADP + phosphate + 2 H(+)</text>
        <dbReference type="Rhea" id="RHEA:14513"/>
        <dbReference type="Rhea" id="RHEA-COMP:9674"/>
        <dbReference type="Rhea" id="RHEA-COMP:9677"/>
        <dbReference type="ChEBI" id="CHEBI:15377"/>
        <dbReference type="ChEBI" id="CHEBI:15378"/>
        <dbReference type="ChEBI" id="CHEBI:29985"/>
        <dbReference type="ChEBI" id="CHEBI:30616"/>
        <dbReference type="ChEBI" id="CHEBI:43474"/>
        <dbReference type="ChEBI" id="CHEBI:58359"/>
        <dbReference type="ChEBI" id="CHEBI:78515"/>
        <dbReference type="ChEBI" id="CHEBI:78516"/>
        <dbReference type="ChEBI" id="CHEBI:456216"/>
    </reaction>
</comment>
<dbReference type="InterPro" id="IPR036113">
    <property type="entry name" value="Asp/Glu-ADT_sf_sub_c"/>
</dbReference>
<keyword evidence="1" id="KW-0067">ATP-binding</keyword>
<keyword evidence="1" id="KW-0436">Ligase</keyword>
<gene>
    <name evidence="1" type="primary">gatC</name>
    <name evidence="2" type="ORF">CSA56_01585</name>
</gene>
<comment type="caution">
    <text evidence="2">The sequence shown here is derived from an EMBL/GenBank/DDBJ whole genome shotgun (WGS) entry which is preliminary data.</text>
</comment>
<keyword evidence="1" id="KW-0648">Protein biosynthesis</keyword>
<dbReference type="GO" id="GO:0050567">
    <property type="term" value="F:glutaminyl-tRNA synthase (glutamine-hydrolyzing) activity"/>
    <property type="evidence" value="ECO:0007669"/>
    <property type="project" value="UniProtKB-UniRule"/>
</dbReference>
<dbReference type="Proteomes" id="UP000230821">
    <property type="component" value="Unassembled WGS sequence"/>
</dbReference>
<evidence type="ECO:0000313" key="3">
    <source>
        <dbReference type="Proteomes" id="UP000230821"/>
    </source>
</evidence>
<organism evidence="2 3">
    <name type="scientific">candidate division KSB3 bacterium</name>
    <dbReference type="NCBI Taxonomy" id="2044937"/>
    <lineage>
        <taxon>Bacteria</taxon>
        <taxon>candidate division KSB3</taxon>
    </lineage>
</organism>